<dbReference type="AlphaFoldDB" id="A0A953T5E9"/>
<evidence type="ECO:0000313" key="2">
    <source>
        <dbReference type="Proteomes" id="UP000739565"/>
    </source>
</evidence>
<dbReference type="InterPro" id="IPR018724">
    <property type="entry name" value="2OG-Fe_dioxygenase"/>
</dbReference>
<keyword evidence="1" id="KW-0223">Dioxygenase</keyword>
<dbReference type="Gene3D" id="2.60.120.620">
    <property type="entry name" value="q2cbj1_9rhob like domain"/>
    <property type="match status" value="1"/>
</dbReference>
<dbReference type="GO" id="GO:0051213">
    <property type="term" value="F:dioxygenase activity"/>
    <property type="evidence" value="ECO:0007669"/>
    <property type="project" value="UniProtKB-KW"/>
</dbReference>
<keyword evidence="2" id="KW-1185">Reference proteome</keyword>
<protein>
    <submittedName>
        <fullName evidence="1">2OG-Fe dioxygenase family protein</fullName>
    </submittedName>
</protein>
<reference evidence="1" key="1">
    <citation type="submission" date="2021-07" db="EMBL/GenBank/DDBJ databases">
        <title>New genus and species of the family Alcaligenaceae.</title>
        <authorList>
            <person name="Hahn M.W."/>
        </authorList>
    </citation>
    <scope>NUCLEOTIDE SEQUENCE</scope>
    <source>
        <strain evidence="1">LF4-65</strain>
    </source>
</reference>
<organism evidence="1 2">
    <name type="scientific">Zwartia hollandica</name>
    <dbReference type="NCBI Taxonomy" id="324606"/>
    <lineage>
        <taxon>Bacteria</taxon>
        <taxon>Pseudomonadati</taxon>
        <taxon>Pseudomonadota</taxon>
        <taxon>Betaproteobacteria</taxon>
        <taxon>Burkholderiales</taxon>
        <taxon>Alcaligenaceae</taxon>
        <taxon>Zwartia</taxon>
    </lineage>
</organism>
<dbReference type="Proteomes" id="UP000739565">
    <property type="component" value="Unassembled WGS sequence"/>
</dbReference>
<dbReference type="EMBL" id="JAHXRI010000007">
    <property type="protein sequence ID" value="MBZ1350812.1"/>
    <property type="molecule type" value="Genomic_DNA"/>
</dbReference>
<comment type="caution">
    <text evidence="1">The sequence shown here is derived from an EMBL/GenBank/DDBJ whole genome shotgun (WGS) entry which is preliminary data.</text>
</comment>
<name>A0A953T5E9_9BURK</name>
<gene>
    <name evidence="1" type="ORF">KZZ10_09155</name>
</gene>
<dbReference type="RefSeq" id="WP_259661219.1">
    <property type="nucleotide sequence ID" value="NZ_JAHXRI010000007.1"/>
</dbReference>
<accession>A0A953T5E9</accession>
<sequence length="248" mass="27695">MTSSQLAPPLTAPADLHLKLKEQGFAVLGPRAVSDLCGVALSVLESLNSFWNDLPPDQYLKDGGRYRRRRHGSFTVLGDDVTQHANRAHWQPLSYNALHGGMLRWFEPLEVAMTQTMAWSHLLSFLGRVASSLRGEQKWYVEAHPFRIDTTDGIGRPTPEGAHRDGVDLVAVFLIGRHDIKGGETRVFDVNSPVGQRFTLSEPWSLLLLDDARVIHETTPIQPQGDWGWRDTLVVTLRSGGFLDEPAR</sequence>
<proteinExistence type="predicted"/>
<keyword evidence="1" id="KW-0560">Oxidoreductase</keyword>
<dbReference type="Pfam" id="PF10014">
    <property type="entry name" value="2OG-Fe_Oxy_2"/>
    <property type="match status" value="1"/>
</dbReference>
<evidence type="ECO:0000313" key="1">
    <source>
        <dbReference type="EMBL" id="MBZ1350812.1"/>
    </source>
</evidence>